<evidence type="ECO:0000313" key="7">
    <source>
        <dbReference type="EMBL" id="EFJ50068.1"/>
    </source>
</evidence>
<feature type="transmembrane region" description="Helical" evidence="5">
    <location>
        <begin position="234"/>
        <end position="253"/>
    </location>
</feature>
<evidence type="ECO:0000256" key="3">
    <source>
        <dbReference type="ARBA" id="ARBA00023315"/>
    </source>
</evidence>
<comment type="similarity">
    <text evidence="1">Belongs to the diacylglycerol acyltransferase family.</text>
</comment>
<feature type="compositionally biased region" description="Low complexity" evidence="4">
    <location>
        <begin position="1600"/>
        <end position="1617"/>
    </location>
</feature>
<dbReference type="GeneID" id="9627375"/>
<dbReference type="eggNOG" id="ENOG502QQUD">
    <property type="taxonomic scope" value="Eukaryota"/>
</dbReference>
<dbReference type="GO" id="GO:0016020">
    <property type="term" value="C:membrane"/>
    <property type="evidence" value="ECO:0007669"/>
    <property type="project" value="TreeGrafter"/>
</dbReference>
<dbReference type="Gene3D" id="3.40.50.1820">
    <property type="entry name" value="alpha/beta hydrolase"/>
    <property type="match status" value="1"/>
</dbReference>
<feature type="region of interest" description="Disordered" evidence="4">
    <location>
        <begin position="1239"/>
        <end position="1260"/>
    </location>
</feature>
<evidence type="ECO:0000256" key="5">
    <source>
        <dbReference type="SAM" id="Phobius"/>
    </source>
</evidence>
<dbReference type="InParanoid" id="D8TQN8"/>
<feature type="compositionally biased region" description="Low complexity" evidence="4">
    <location>
        <begin position="1247"/>
        <end position="1260"/>
    </location>
</feature>
<reference evidence="7 8" key="1">
    <citation type="journal article" date="2010" name="Science">
        <title>Genomic analysis of organismal complexity in the multicellular green alga Volvox carteri.</title>
        <authorList>
            <person name="Prochnik S.E."/>
            <person name="Umen J."/>
            <person name="Nedelcu A.M."/>
            <person name="Hallmann A."/>
            <person name="Miller S.M."/>
            <person name="Nishii I."/>
            <person name="Ferris P."/>
            <person name="Kuo A."/>
            <person name="Mitros T."/>
            <person name="Fritz-Laylin L.K."/>
            <person name="Hellsten U."/>
            <person name="Chapman J."/>
            <person name="Simakov O."/>
            <person name="Rensing S.A."/>
            <person name="Terry A."/>
            <person name="Pangilinan J."/>
            <person name="Kapitonov V."/>
            <person name="Jurka J."/>
            <person name="Salamov A."/>
            <person name="Shapiro H."/>
            <person name="Schmutz J."/>
            <person name="Grimwood J."/>
            <person name="Lindquist E."/>
            <person name="Lucas S."/>
            <person name="Grigoriev I.V."/>
            <person name="Schmitt R."/>
            <person name="Kirk D."/>
            <person name="Rokhsar D.S."/>
        </authorList>
    </citation>
    <scope>NUCLEOTIDE SEQUENCE [LARGE SCALE GENOMIC DNA]</scope>
    <source>
        <strain evidence="8">f. Nagariensis / Eve</strain>
    </source>
</reference>
<evidence type="ECO:0000256" key="2">
    <source>
        <dbReference type="ARBA" id="ARBA00022679"/>
    </source>
</evidence>
<proteinExistence type="inferred from homology"/>
<dbReference type="InterPro" id="IPR022742">
    <property type="entry name" value="Hydrolase_4"/>
</dbReference>
<feature type="region of interest" description="Disordered" evidence="4">
    <location>
        <begin position="980"/>
        <end position="1003"/>
    </location>
</feature>
<evidence type="ECO:0000259" key="6">
    <source>
        <dbReference type="Pfam" id="PF12146"/>
    </source>
</evidence>
<feature type="region of interest" description="Disordered" evidence="4">
    <location>
        <begin position="1587"/>
        <end position="1617"/>
    </location>
</feature>
<feature type="transmembrane region" description="Helical" evidence="5">
    <location>
        <begin position="116"/>
        <end position="135"/>
    </location>
</feature>
<name>D8TQN8_VOLCA</name>
<dbReference type="OrthoDB" id="44277at2759"/>
<dbReference type="STRING" id="3068.D8TQN8"/>
<keyword evidence="5" id="KW-0812">Transmembrane</keyword>
<feature type="transmembrane region" description="Helical" evidence="5">
    <location>
        <begin position="204"/>
        <end position="222"/>
    </location>
</feature>
<dbReference type="InterPro" id="IPR007130">
    <property type="entry name" value="DAGAT"/>
</dbReference>
<feature type="transmembrane region" description="Helical" evidence="5">
    <location>
        <begin position="33"/>
        <end position="51"/>
    </location>
</feature>
<feature type="compositionally biased region" description="Polar residues" evidence="4">
    <location>
        <begin position="936"/>
        <end position="950"/>
    </location>
</feature>
<dbReference type="SUPFAM" id="SSF53474">
    <property type="entry name" value="alpha/beta-Hydrolases"/>
    <property type="match status" value="1"/>
</dbReference>
<feature type="region of interest" description="Disordered" evidence="4">
    <location>
        <begin position="923"/>
        <end position="967"/>
    </location>
</feature>
<sequence length="2397" mass="254103">MLPPASTSCRDLPVAVPAPVPATHYAGLASRRYYDLSYIAIMFLVFPLYWVKAVDWRLCSSGYPESSDPWLIRAPSHAWVKGWPCSGNQLNKLAYTLSSPAPFLRSLMWPFSYSELHFFTSFYTVFVGGLVMLFITRGSDYDVSNTWRLSWAFLARAQVRVGPLLVKALRPQTPWPLSISQSLLVDAPANVPFALALMGPWRHMALGALMDVAYVIIVSRLYGPSWPYAMPPKAMVLLYTACGLLTVFVSALLGRRTATSPGRGLTPGGFAPRDASLPKSPKVGLEVVHGALSLPTPCGTATKMNQNVAEEEKAEQQQQQQQEEEEKEEEHKMEEGQGSGREAGNVQLASPHCKLGQLHRPLTVAAPVYDRVCAGTSRLDELDEPSAHAPPAAAKLGFTEVAIRWDGVGRWAGDVDVDVDGGGEKSEGIGDRDGCLGLMWMHLYLKVPGLEPWDLPPGVDGRLTSAVAEATACPDVAVGTDIAIRSGCVEVHLDFVRQAAPVVTGPPAATASVGPAVPAAAPGQAGVTPLQAGPPYAADPRTGLMTSNSQFAPASSEQQGLASCILQALGLPPGYDAAVRAQVGAHLLTLTPAAGSGGGWAVLGTRCIQPHEVPRVTKIEPPVVVTEAAAGAGAAAGHVAAVLHLTISGSLERLTMAHEDTDLEILALFEGAFLKLSKLRWGPLEQSQFAAVANGGGGGNVATTAVVAPRRVVQLPPCLALSQRSLTVNIELPAGRTGAVSLLLMRRGTAGQNHPLLLLQPGDAAIAAEVSALQESGGAAAADDPPSSRVASFIRDLGHWLQYRDFWRRKAAAAALLAASASGVGGAAAARPSSYLGPRLSVAWMRAWLSRSRWNDAGGAASGGGGGCTNSSAWLKLKPRGLGCVVGRSAAAAPAPLGHLAAAVTSSSSSHVVTALNSHPAYSAQTQDDSDLLDQGQPSGTDTGNANTHFYSLRRGGAGGGGVNRPVAAVPMTQHSYQPFTHAQQQSIPRGHGAGSSSLSVEEQQRLAQGSLPAFEQRVYQGHMQTARRVLLEFALEQRCVAVAGALLEPAPVPLLPLAAPAASAAMTAAYGSASYIAELAESSRATNPDGLTLLHRAVRSGDAVTVDVILRANERAAEAAAASAAAAAAPLPAQLLRPGHHFVQDHSVDDQRRPISLYDWSTPDVHGITPLHYVAVLDDGGALARHVLATHAEAQALWNAARPDMPSPASFAAQNGVFIDTAALQRAQLKHEGDVGSGAVPGLQMQRTQQQQPQQQPQQRTRPLFLAVVLGFSCGELERCYQRYARAQAQSGALPAWLLLLLLHLVASAAVLLQAFTQPHACCRRAMLPLVVLQGAGFLLALCCCSRLVGLPRGSICRVAAWAMQALALAMLLARTISPQSMPWTLSCSASATSRTTQAGHDGAGVGSGDDDIRFSADGTCGSTTFHHGLLALYHALAVLSVPYVLPYALHKVLAVQAVEVVVCVLLMTSCWALGCAGGFGASAIAGSDGDHGIGGEALQGAIGLAGDGGVNGTGICTANAADAAVGGVVLGGSDVGSLGLLWAGGAAAQVAGGTLLRGCRLQAAADPVKMQISCPDGLRLSLGAWQKDGTPSGKDRPTGAPAETAVTPGATPGPGEEPYIAPAVREGVVLTAVGVKVFVDMEVAGVAGEGGDGRKVLKVLVIMVVVKQERVGVMLRRVIHGSFVQLAEVVTYTGQAGKEQAITCRCTVGCTCWLVKSSWARRRRTIEVMALVLSCESVVSLRADVHPAIVNISEDEVVQRYMPTGVRVVHVSQQPSKELPFLFYLPDIDGAGVTSRLQWKAWSERFDMYALTLDADYTCSFAELVATTQDWLRQELSGISPYRPVYLLGEGFGGVLALQLAWDCRRLVNRLVLVNPATSYSNSQLARITAFLERLPPALRNVQLPQLPPSLRLLPVPPAAALPVALAPLLGASPQALLRQLVGSISQQQPAEAVQALNRALAQVEQISEHLSPATFLHRLKVLEEGIRLVEPHLGRIPQRTMVLAGGQDFVLGSDKEAQRLAEAMPRAFAKVLPDSGHAMLYEPGGDLLPLLDEEGFYIKRRVFSSPPAAGAGVDVNAFGTAGPVEVPNAQEVRRYARSWTVRLRELNSPVFLSTLPRDGTRVLGLEGLPLRKQPTGQHHDEDDDGDCGDSSNSRPQQPKGFKEAEAEGSCDGGYGPLLFVGNHQLYAFDMSTFGAVRVTPTAMYRLLAAGEAVLLYPGGVREGFKRRNEKYELFWPARSEFVRMAARFGATIIPISAVGLEDSLEILMDSDDIRKSPLWGARAREQAAAVPPARVGVTAEDAPDETFIPPLIAPSVPSRFYFLFGRPVRTSPAMYRDRAACDQVYREVRSEVESGISYLLRKREQDPYRDFLRRYVYEQNLPFGPRRVAPTFKP</sequence>
<organism evidence="8">
    <name type="scientific">Volvox carteri f. nagariensis</name>
    <dbReference type="NCBI Taxonomy" id="3068"/>
    <lineage>
        <taxon>Eukaryota</taxon>
        <taxon>Viridiplantae</taxon>
        <taxon>Chlorophyta</taxon>
        <taxon>core chlorophytes</taxon>
        <taxon>Chlorophyceae</taxon>
        <taxon>CS clade</taxon>
        <taxon>Chlamydomonadales</taxon>
        <taxon>Volvocaceae</taxon>
        <taxon>Volvox</taxon>
    </lineage>
</organism>
<keyword evidence="5" id="KW-0472">Membrane</keyword>
<keyword evidence="2" id="KW-0808">Transferase</keyword>
<dbReference type="Pfam" id="PF12146">
    <property type="entry name" value="Hydrolase_4"/>
    <property type="match status" value="1"/>
</dbReference>
<dbReference type="PANTHER" id="PTHR22753">
    <property type="entry name" value="TRANSMEMBRANE PROTEIN 68"/>
    <property type="match status" value="1"/>
</dbReference>
<evidence type="ECO:0000256" key="1">
    <source>
        <dbReference type="ARBA" id="ARBA00005420"/>
    </source>
</evidence>
<dbReference type="GO" id="GO:0004144">
    <property type="term" value="F:diacylglycerol O-acyltransferase activity"/>
    <property type="evidence" value="ECO:0007669"/>
    <property type="project" value="UniProtKB-ARBA"/>
</dbReference>
<dbReference type="Pfam" id="PF03982">
    <property type="entry name" value="DAGAT"/>
    <property type="match status" value="1"/>
</dbReference>
<dbReference type="KEGG" id="vcn:VOLCADRAFT_104015"/>
<feature type="transmembrane region" description="Helical" evidence="5">
    <location>
        <begin position="1427"/>
        <end position="1447"/>
    </location>
</feature>
<feature type="transmembrane region" description="Helical" evidence="5">
    <location>
        <begin position="1294"/>
        <end position="1317"/>
    </location>
</feature>
<feature type="domain" description="Serine aminopeptidase S33" evidence="6">
    <location>
        <begin position="1838"/>
        <end position="2046"/>
    </location>
</feature>
<dbReference type="PANTHER" id="PTHR22753:SF14">
    <property type="entry name" value="MONOACYLGLYCEROL_DIACYLGLYCEROL O-ACYLTRANSFERASE"/>
    <property type="match status" value="1"/>
</dbReference>
<dbReference type="InterPro" id="IPR029058">
    <property type="entry name" value="AB_hydrolase_fold"/>
</dbReference>
<dbReference type="EMBL" id="GL378332">
    <property type="protein sequence ID" value="EFJ50068.1"/>
    <property type="molecule type" value="Genomic_DNA"/>
</dbReference>
<feature type="transmembrane region" description="Helical" evidence="5">
    <location>
        <begin position="1454"/>
        <end position="1476"/>
    </location>
</feature>
<keyword evidence="5" id="KW-1133">Transmembrane helix</keyword>
<protein>
    <recommendedName>
        <fullName evidence="6">Serine aminopeptidase S33 domain-containing protein</fullName>
    </recommendedName>
</protein>
<feature type="region of interest" description="Disordered" evidence="4">
    <location>
        <begin position="2129"/>
        <end position="2170"/>
    </location>
</feature>
<keyword evidence="8" id="KW-1185">Reference proteome</keyword>
<dbReference type="Proteomes" id="UP000001058">
    <property type="component" value="Unassembled WGS sequence"/>
</dbReference>
<accession>D8TQN8</accession>
<feature type="transmembrane region" description="Helical" evidence="5">
    <location>
        <begin position="1329"/>
        <end position="1350"/>
    </location>
</feature>
<feature type="region of interest" description="Disordered" evidence="4">
    <location>
        <begin position="306"/>
        <end position="345"/>
    </location>
</feature>
<evidence type="ECO:0000313" key="8">
    <source>
        <dbReference type="Proteomes" id="UP000001058"/>
    </source>
</evidence>
<keyword evidence="3" id="KW-0012">Acyltransferase</keyword>
<gene>
    <name evidence="7" type="ORF">VOLCADRAFT_104015</name>
</gene>
<dbReference type="RefSeq" id="XP_002948688.1">
    <property type="nucleotide sequence ID" value="XM_002948642.1"/>
</dbReference>
<evidence type="ECO:0000256" key="4">
    <source>
        <dbReference type="SAM" id="MobiDB-lite"/>
    </source>
</evidence>